<evidence type="ECO:0000256" key="5">
    <source>
        <dbReference type="SAM" id="Phobius"/>
    </source>
</evidence>
<feature type="transmembrane region" description="Helical" evidence="5">
    <location>
        <begin position="100"/>
        <end position="119"/>
    </location>
</feature>
<organism evidence="7 8">
    <name type="scientific">Candidatus Thiodictyon syntrophicum</name>
    <dbReference type="NCBI Taxonomy" id="1166950"/>
    <lineage>
        <taxon>Bacteria</taxon>
        <taxon>Pseudomonadati</taxon>
        <taxon>Pseudomonadota</taxon>
        <taxon>Gammaproteobacteria</taxon>
        <taxon>Chromatiales</taxon>
        <taxon>Chromatiaceae</taxon>
        <taxon>Thiodictyon</taxon>
    </lineage>
</organism>
<keyword evidence="8" id="KW-1185">Reference proteome</keyword>
<comment type="subcellular location">
    <subcellularLocation>
        <location evidence="1">Membrane</location>
        <topology evidence="1">Multi-pass membrane protein</topology>
    </subcellularLocation>
</comment>
<sequence length="194" mass="20938">MLILLLGLFLFISAHSLGFLARKTRAKVSDAIGEARWRGVVALASLVGLILIGLGYSLARVEPIPFYAPATWTRHLSLLIMVPVFPLLFATYLPGRLQSAVVHPTLVAVALWAFAHLLANGNLADLLLFWSFLIWAVADLISLKYRPAPPVEGAPPGKFNDLIAVVAGLALYGVFLFWAHAWLFGVSPLGSGAL</sequence>
<dbReference type="Proteomes" id="UP000232638">
    <property type="component" value="Chromosome"/>
</dbReference>
<dbReference type="EMBL" id="CP020370">
    <property type="protein sequence ID" value="AUB84720.1"/>
    <property type="molecule type" value="Genomic_DNA"/>
</dbReference>
<evidence type="ECO:0000256" key="2">
    <source>
        <dbReference type="ARBA" id="ARBA00022692"/>
    </source>
</evidence>
<evidence type="ECO:0000256" key="1">
    <source>
        <dbReference type="ARBA" id="ARBA00004141"/>
    </source>
</evidence>
<dbReference type="KEGG" id="tsy:THSYN_10355"/>
<evidence type="ECO:0000313" key="8">
    <source>
        <dbReference type="Proteomes" id="UP000232638"/>
    </source>
</evidence>
<evidence type="ECO:0000313" key="7">
    <source>
        <dbReference type="EMBL" id="AUB84720.1"/>
    </source>
</evidence>
<keyword evidence="4 5" id="KW-0472">Membrane</keyword>
<feature type="transmembrane region" description="Helical" evidence="5">
    <location>
        <begin position="40"/>
        <end position="59"/>
    </location>
</feature>
<accession>A0A2K8UGP4</accession>
<proteinExistence type="predicted"/>
<dbReference type="OrthoDB" id="5293641at2"/>
<gene>
    <name evidence="7" type="ORF">THSYN_10355</name>
</gene>
<dbReference type="GO" id="GO:0016020">
    <property type="term" value="C:membrane"/>
    <property type="evidence" value="ECO:0007669"/>
    <property type="project" value="UniProtKB-SubCell"/>
</dbReference>
<reference evidence="7 8" key="1">
    <citation type="submission" date="2017-03" db="EMBL/GenBank/DDBJ databases">
        <title>Complete genome sequence of Candidatus 'Thiodictyon syntrophicum' sp. nov. strain Cad16T, a photolithoautotroph purple sulfur bacterium isolated from an alpine meromictic lake.</title>
        <authorList>
            <person name="Luedin S.M."/>
            <person name="Pothier J.F."/>
            <person name="Danza F."/>
            <person name="Storelli N."/>
            <person name="Wittwer M."/>
            <person name="Tonolla M."/>
        </authorList>
    </citation>
    <scope>NUCLEOTIDE SEQUENCE [LARGE SCALE GENOMIC DNA]</scope>
    <source>
        <strain evidence="7 8">Cad16T</strain>
    </source>
</reference>
<evidence type="ECO:0000256" key="4">
    <source>
        <dbReference type="ARBA" id="ARBA00023136"/>
    </source>
</evidence>
<dbReference type="Pfam" id="PF07298">
    <property type="entry name" value="NnrU"/>
    <property type="match status" value="1"/>
</dbReference>
<dbReference type="AlphaFoldDB" id="A0A2K8UGP4"/>
<dbReference type="InterPro" id="IPR009915">
    <property type="entry name" value="NnrU_dom"/>
</dbReference>
<evidence type="ECO:0000256" key="3">
    <source>
        <dbReference type="ARBA" id="ARBA00022989"/>
    </source>
</evidence>
<keyword evidence="3 5" id="KW-1133">Transmembrane helix</keyword>
<keyword evidence="2 5" id="KW-0812">Transmembrane</keyword>
<evidence type="ECO:0000259" key="6">
    <source>
        <dbReference type="Pfam" id="PF07298"/>
    </source>
</evidence>
<feature type="transmembrane region" description="Helical" evidence="5">
    <location>
        <begin position="163"/>
        <end position="184"/>
    </location>
</feature>
<feature type="transmembrane region" description="Helical" evidence="5">
    <location>
        <begin position="71"/>
        <end position="94"/>
    </location>
</feature>
<feature type="domain" description="NnrU" evidence="6">
    <location>
        <begin position="3"/>
        <end position="188"/>
    </location>
</feature>
<feature type="transmembrane region" description="Helical" evidence="5">
    <location>
        <begin position="126"/>
        <end position="143"/>
    </location>
</feature>
<protein>
    <submittedName>
        <fullName evidence="7">NnrU family protein</fullName>
    </submittedName>
</protein>
<name>A0A2K8UGP4_9GAMM</name>